<dbReference type="Proteomes" id="UP001611383">
    <property type="component" value="Chromosome"/>
</dbReference>
<keyword evidence="8" id="KW-1185">Reference proteome</keyword>
<evidence type="ECO:0000256" key="4">
    <source>
        <dbReference type="ARBA" id="ARBA00022840"/>
    </source>
</evidence>
<proteinExistence type="predicted"/>
<evidence type="ECO:0000313" key="8">
    <source>
        <dbReference type="Proteomes" id="UP001611383"/>
    </source>
</evidence>
<evidence type="ECO:0000256" key="1">
    <source>
        <dbReference type="ARBA" id="ARBA00022679"/>
    </source>
</evidence>
<keyword evidence="4" id="KW-0067">ATP-binding</keyword>
<dbReference type="RefSeq" id="WP_395804286.1">
    <property type="nucleotide sequence ID" value="NZ_CP043494.1"/>
</dbReference>
<name>A0ABY9WWY7_9BACT</name>
<keyword evidence="2" id="KW-0547">Nucleotide-binding</keyword>
<dbReference type="SUPFAM" id="SSF56112">
    <property type="entry name" value="Protein kinase-like (PK-like)"/>
    <property type="match status" value="1"/>
</dbReference>
<dbReference type="Gene3D" id="1.10.510.10">
    <property type="entry name" value="Transferase(Phosphotransferase) domain 1"/>
    <property type="match status" value="1"/>
</dbReference>
<protein>
    <submittedName>
        <fullName evidence="7">Serine/threonine protein kinase</fullName>
    </submittedName>
</protein>
<feature type="region of interest" description="Disordered" evidence="5">
    <location>
        <begin position="304"/>
        <end position="325"/>
    </location>
</feature>
<evidence type="ECO:0000256" key="3">
    <source>
        <dbReference type="ARBA" id="ARBA00022777"/>
    </source>
</evidence>
<dbReference type="GO" id="GO:0004674">
    <property type="term" value="F:protein serine/threonine kinase activity"/>
    <property type="evidence" value="ECO:0007669"/>
    <property type="project" value="UniProtKB-KW"/>
</dbReference>
<keyword evidence="7" id="KW-0723">Serine/threonine-protein kinase</keyword>
<organism evidence="7 8">
    <name type="scientific">Archangium minus</name>
    <dbReference type="NCBI Taxonomy" id="83450"/>
    <lineage>
        <taxon>Bacteria</taxon>
        <taxon>Pseudomonadati</taxon>
        <taxon>Myxococcota</taxon>
        <taxon>Myxococcia</taxon>
        <taxon>Myxococcales</taxon>
        <taxon>Cystobacterineae</taxon>
        <taxon>Archangiaceae</taxon>
        <taxon>Archangium</taxon>
    </lineage>
</organism>
<sequence length="577" mass="62426">MLDESGGNGRNGSDWPGFTPGTEVAGFTIEGLISTGSTGAVYRARRGRQLFAIKLVPRNPRGDREVDALRRMRHPNVVGFHGYGFWPDNEPRALVLALELVDGRPLDVWAREENPSALELVSQVLLPLALTLADVHGAGVVHRDIKEPNIVMREADGLPVLVDFGSAGLEDTPRLTLRLPPGTPEYRSPEAWRFAREWEGEPYSAGPGDDLWALGVVTYAVLTGKLPFGDRHDPGMVRAILHETPQAPHALNPNVPLALSELCLRMLEKEPGARFANARELAEALATEWAQADRSWLVPLFPGAEQAERPTPSPSLAKPERQAPRRQWLAASSVLTMALGLLATAPTQLLESPSPPPPQQASLRQEMASPQVTGEVGQDAGPQKSPTPAPVAPPATSSEETQMMTSKKARSLAAATLITGAATCVGPGCASVQRRPPPPEEPCPPGSEETNKRFNNPAGRILHVSFGIPLPGTVTVSEGNHTVWIEEGMDKIPYRSLLHGKLLFGDNRVYGRFTKIELKGSREVFPICIELDEVVVDKVLNRNIGREIGIPMEPGSTPEKAIVGGFQRASVVSRFSF</sequence>
<dbReference type="InterPro" id="IPR000719">
    <property type="entry name" value="Prot_kinase_dom"/>
</dbReference>
<gene>
    <name evidence="7" type="ORF">F0U60_28760</name>
</gene>
<keyword evidence="1" id="KW-0808">Transferase</keyword>
<dbReference type="EMBL" id="CP043494">
    <property type="protein sequence ID" value="WNG47674.1"/>
    <property type="molecule type" value="Genomic_DNA"/>
</dbReference>
<dbReference type="PROSITE" id="PS00108">
    <property type="entry name" value="PROTEIN_KINASE_ST"/>
    <property type="match status" value="1"/>
</dbReference>
<dbReference type="InterPro" id="IPR008271">
    <property type="entry name" value="Ser/Thr_kinase_AS"/>
</dbReference>
<reference evidence="7 8" key="1">
    <citation type="submission" date="2019-08" db="EMBL/GenBank/DDBJ databases">
        <title>Archangium and Cystobacter genomes.</title>
        <authorList>
            <person name="Chen I.-C.K."/>
            <person name="Wielgoss S."/>
        </authorList>
    </citation>
    <scope>NUCLEOTIDE SEQUENCE [LARGE SCALE GENOMIC DNA]</scope>
    <source>
        <strain evidence="7 8">Cbm 6</strain>
    </source>
</reference>
<dbReference type="InterPro" id="IPR011009">
    <property type="entry name" value="Kinase-like_dom_sf"/>
</dbReference>
<dbReference type="PANTHER" id="PTHR43289:SF6">
    <property type="entry name" value="SERINE_THREONINE-PROTEIN KINASE NEKL-3"/>
    <property type="match status" value="1"/>
</dbReference>
<evidence type="ECO:0000256" key="2">
    <source>
        <dbReference type="ARBA" id="ARBA00022741"/>
    </source>
</evidence>
<dbReference type="PANTHER" id="PTHR43289">
    <property type="entry name" value="MITOGEN-ACTIVATED PROTEIN KINASE KINASE KINASE 20-RELATED"/>
    <property type="match status" value="1"/>
</dbReference>
<dbReference type="CDD" id="cd14014">
    <property type="entry name" value="STKc_PknB_like"/>
    <property type="match status" value="1"/>
</dbReference>
<evidence type="ECO:0000256" key="5">
    <source>
        <dbReference type="SAM" id="MobiDB-lite"/>
    </source>
</evidence>
<dbReference type="PROSITE" id="PS50011">
    <property type="entry name" value="PROTEIN_KINASE_DOM"/>
    <property type="match status" value="1"/>
</dbReference>
<feature type="compositionally biased region" description="Pro residues" evidence="5">
    <location>
        <begin position="435"/>
        <end position="445"/>
    </location>
</feature>
<feature type="region of interest" description="Disordered" evidence="5">
    <location>
        <begin position="427"/>
        <end position="453"/>
    </location>
</feature>
<dbReference type="SMART" id="SM00220">
    <property type="entry name" value="S_TKc"/>
    <property type="match status" value="1"/>
</dbReference>
<evidence type="ECO:0000259" key="6">
    <source>
        <dbReference type="PROSITE" id="PS50011"/>
    </source>
</evidence>
<dbReference type="Pfam" id="PF00069">
    <property type="entry name" value="Pkinase"/>
    <property type="match status" value="1"/>
</dbReference>
<evidence type="ECO:0000313" key="7">
    <source>
        <dbReference type="EMBL" id="WNG47674.1"/>
    </source>
</evidence>
<keyword evidence="3 7" id="KW-0418">Kinase</keyword>
<feature type="domain" description="Protein kinase" evidence="6">
    <location>
        <begin position="27"/>
        <end position="297"/>
    </location>
</feature>
<accession>A0ABY9WWY7</accession>
<feature type="region of interest" description="Disordered" evidence="5">
    <location>
        <begin position="348"/>
        <end position="409"/>
    </location>
</feature>